<keyword evidence="9" id="KW-1185">Reference proteome</keyword>
<keyword evidence="3 6" id="KW-0812">Transmembrane</keyword>
<protein>
    <recommendedName>
        <fullName evidence="6">TVP38/TMEM64 family membrane protein</fullName>
    </recommendedName>
</protein>
<dbReference type="AlphaFoldDB" id="A0A2C6L1S3"/>
<evidence type="ECO:0000256" key="1">
    <source>
        <dbReference type="ARBA" id="ARBA00004651"/>
    </source>
</evidence>
<sequence length="220" mass="24772">MVLVCTGVLLMTIAWNYGPWIIENAKQPEKIRDYLLSFGNFGFLIYVLIQALHVLVVVIPGDLFNICGGYIYGTPIGFVLSIVGIMLGSITAFYLSRFLGYDFIAKFVEKEKIDKISKMINSTQGMIGTFIICLIPFIPKDLMMYIAGLTPIKPSRLFIIYGISRIPGTIIWVSVGANMYSKDTFGIAITLVGLIVFASLTYILRKIYKRKSEEFFWSII</sequence>
<organism evidence="8 9">
    <name type="scientific">Desulforamulus profundi</name>
    <dbReference type="NCBI Taxonomy" id="1383067"/>
    <lineage>
        <taxon>Bacteria</taxon>
        <taxon>Bacillati</taxon>
        <taxon>Bacillota</taxon>
        <taxon>Clostridia</taxon>
        <taxon>Eubacteriales</taxon>
        <taxon>Peptococcaceae</taxon>
        <taxon>Desulforamulus</taxon>
    </lineage>
</organism>
<feature type="transmembrane region" description="Helical" evidence="6">
    <location>
        <begin position="38"/>
        <end position="58"/>
    </location>
</feature>
<dbReference type="GO" id="GO:0005886">
    <property type="term" value="C:plasma membrane"/>
    <property type="evidence" value="ECO:0007669"/>
    <property type="project" value="UniProtKB-SubCell"/>
</dbReference>
<dbReference type="InterPro" id="IPR032816">
    <property type="entry name" value="VTT_dom"/>
</dbReference>
<proteinExistence type="inferred from homology"/>
<evidence type="ECO:0000256" key="2">
    <source>
        <dbReference type="ARBA" id="ARBA00022475"/>
    </source>
</evidence>
<gene>
    <name evidence="8" type="ORF">P378_16640</name>
</gene>
<feature type="transmembrane region" description="Helical" evidence="6">
    <location>
        <begin position="185"/>
        <end position="204"/>
    </location>
</feature>
<feature type="transmembrane region" description="Helical" evidence="6">
    <location>
        <begin position="70"/>
        <end position="96"/>
    </location>
</feature>
<evidence type="ECO:0000259" key="7">
    <source>
        <dbReference type="Pfam" id="PF09335"/>
    </source>
</evidence>
<keyword evidence="2 6" id="KW-1003">Cell membrane</keyword>
<comment type="subcellular location">
    <subcellularLocation>
        <location evidence="1 6">Cell membrane</location>
        <topology evidence="1 6">Multi-pass membrane protein</topology>
    </subcellularLocation>
</comment>
<feature type="transmembrane region" description="Helical" evidence="6">
    <location>
        <begin position="116"/>
        <end position="138"/>
    </location>
</feature>
<reference evidence="8 9" key="1">
    <citation type="submission" date="2013-09" db="EMBL/GenBank/DDBJ databases">
        <title>Biodegradation of hydrocarbons in the deep terrestrial subsurface : characterization of a microbial consortium composed of two Desulfotomaculum species originating from a deep geological formation.</title>
        <authorList>
            <person name="Aullo T."/>
            <person name="Berlendis S."/>
            <person name="Lascourreges J.-F."/>
            <person name="Dessort D."/>
            <person name="Saint-Laurent S."/>
            <person name="Schraauwers B."/>
            <person name="Mas J."/>
            <person name="Magot M."/>
            <person name="Ranchou-Peyruse A."/>
        </authorList>
    </citation>
    <scope>NUCLEOTIDE SEQUENCE [LARGE SCALE GENOMIC DNA]</scope>
    <source>
        <strain evidence="8 9">Bs107</strain>
    </source>
</reference>
<comment type="caution">
    <text evidence="8">The sequence shown here is derived from an EMBL/GenBank/DDBJ whole genome shotgun (WGS) entry which is preliminary data.</text>
</comment>
<evidence type="ECO:0000313" key="8">
    <source>
        <dbReference type="EMBL" id="PHJ37291.1"/>
    </source>
</evidence>
<dbReference type="PANTHER" id="PTHR12677:SF59">
    <property type="entry name" value="GOLGI APPARATUS MEMBRANE PROTEIN TVP38-RELATED"/>
    <property type="match status" value="1"/>
</dbReference>
<feature type="domain" description="VTT" evidence="7">
    <location>
        <begin position="59"/>
        <end position="177"/>
    </location>
</feature>
<name>A0A2C6L1S3_9FIRM</name>
<evidence type="ECO:0000256" key="6">
    <source>
        <dbReference type="RuleBase" id="RU366058"/>
    </source>
</evidence>
<evidence type="ECO:0000256" key="4">
    <source>
        <dbReference type="ARBA" id="ARBA00022989"/>
    </source>
</evidence>
<dbReference type="EMBL" id="AWQQ01000095">
    <property type="protein sequence ID" value="PHJ37291.1"/>
    <property type="molecule type" value="Genomic_DNA"/>
</dbReference>
<dbReference type="Proteomes" id="UP000222564">
    <property type="component" value="Unassembled WGS sequence"/>
</dbReference>
<feature type="transmembrane region" description="Helical" evidence="6">
    <location>
        <begin position="158"/>
        <end position="179"/>
    </location>
</feature>
<evidence type="ECO:0000256" key="3">
    <source>
        <dbReference type="ARBA" id="ARBA00022692"/>
    </source>
</evidence>
<accession>A0A2C6L1S3</accession>
<evidence type="ECO:0000313" key="9">
    <source>
        <dbReference type="Proteomes" id="UP000222564"/>
    </source>
</evidence>
<keyword evidence="4 6" id="KW-1133">Transmembrane helix</keyword>
<dbReference type="Pfam" id="PF09335">
    <property type="entry name" value="VTT_dom"/>
    <property type="match status" value="1"/>
</dbReference>
<keyword evidence="5 6" id="KW-0472">Membrane</keyword>
<evidence type="ECO:0000256" key="5">
    <source>
        <dbReference type="ARBA" id="ARBA00023136"/>
    </source>
</evidence>
<dbReference type="InterPro" id="IPR015414">
    <property type="entry name" value="TMEM64"/>
</dbReference>
<dbReference type="PANTHER" id="PTHR12677">
    <property type="entry name" value="GOLGI APPARATUS MEMBRANE PROTEIN TVP38-RELATED"/>
    <property type="match status" value="1"/>
</dbReference>
<comment type="similarity">
    <text evidence="6">Belongs to the TVP38/TMEM64 family.</text>
</comment>